<dbReference type="GO" id="GO:0016491">
    <property type="term" value="F:oxidoreductase activity"/>
    <property type="evidence" value="ECO:0007669"/>
    <property type="project" value="UniProtKB-KW"/>
</dbReference>
<dbReference type="Pfam" id="PF01266">
    <property type="entry name" value="DAO"/>
    <property type="match status" value="1"/>
</dbReference>
<dbReference type="Gene3D" id="3.30.9.10">
    <property type="entry name" value="D-Amino Acid Oxidase, subunit A, domain 2"/>
    <property type="match status" value="1"/>
</dbReference>
<dbReference type="Gene3D" id="3.50.50.60">
    <property type="entry name" value="FAD/NAD(P)-binding domain"/>
    <property type="match status" value="2"/>
</dbReference>
<dbReference type="InterPro" id="IPR036188">
    <property type="entry name" value="FAD/NAD-bd_sf"/>
</dbReference>
<reference evidence="3 4" key="1">
    <citation type="submission" date="2023-08" db="EMBL/GenBank/DDBJ databases">
        <title>Transcriptome Analysis of Halomonas alkalicola CICC 11012s to Identify the Genes Involved in Alkaline Tolerances.</title>
        <authorList>
            <person name="Zhai L."/>
        </authorList>
    </citation>
    <scope>NUCLEOTIDE SEQUENCE [LARGE SCALE GENOMIC DNA]</scope>
    <source>
        <strain evidence="3 4">CICC 11012s</strain>
    </source>
</reference>
<dbReference type="SUPFAM" id="SSF54373">
    <property type="entry name" value="FAD-linked reductases, C-terminal domain"/>
    <property type="match status" value="1"/>
</dbReference>
<feature type="domain" description="FAD dependent oxidoreductase" evidence="2">
    <location>
        <begin position="6"/>
        <end position="394"/>
    </location>
</feature>
<gene>
    <name evidence="3" type="ORF">B6N23_08325</name>
</gene>
<dbReference type="PANTHER" id="PTHR13847:SF289">
    <property type="entry name" value="GLYCINE OXIDASE"/>
    <property type="match status" value="1"/>
</dbReference>
<dbReference type="EC" id="1.-.-.-" evidence="3"/>
<proteinExistence type="predicted"/>
<keyword evidence="1 3" id="KW-0560">Oxidoreductase</keyword>
<evidence type="ECO:0000313" key="4">
    <source>
        <dbReference type="Proteomes" id="UP001235344"/>
    </source>
</evidence>
<evidence type="ECO:0000313" key="3">
    <source>
        <dbReference type="EMBL" id="WLI74859.1"/>
    </source>
</evidence>
<organism evidence="3 4">
    <name type="scientific">Halomonas alkalicola</name>
    <dbReference type="NCBI Taxonomy" id="1930622"/>
    <lineage>
        <taxon>Bacteria</taxon>
        <taxon>Pseudomonadati</taxon>
        <taxon>Pseudomonadota</taxon>
        <taxon>Gammaproteobacteria</taxon>
        <taxon>Oceanospirillales</taxon>
        <taxon>Halomonadaceae</taxon>
        <taxon>Halomonas</taxon>
    </lineage>
</organism>
<accession>A0ABY9H8V5</accession>
<keyword evidence="4" id="KW-1185">Reference proteome</keyword>
<dbReference type="InterPro" id="IPR006076">
    <property type="entry name" value="FAD-dep_OxRdtase"/>
</dbReference>
<sequence>MKKKNVVVIGAGIVGSCCALRMACEGYSVTLLDNLKPGNGCSFGNAGGISSASIIPMAIPGIWKKVPAWLFDSDGPLSVRWRHLLKVSPWLLRWIMESGEDRSTYSSKALKDLNHDVLNQYKKMLGTVNFNNLIRTTGHLHVFKQKPSSKGDFFVKRIREEAGICFEEFFDRDVNVVEPSLSKEVKYAILINDASYTVSPHRLVNTLVEAFEEMGGNFVQDHAKEVVASEYGVKVITRLSALEADYVVICAGALSKELMKKDLSKVKLENERGYHVNLVSPNFMPNFPIVSGDYKFFSTPMEDGLRLAGTVEISGLRALPDWSRADILLRNAKRIFPDLSASGSEVWFGDRPSFPSSIPLIDVSPVHENIFYAFGHGHYGMSGAPGTAEIIANMIKGKPQKVDISPFSYSKHI</sequence>
<evidence type="ECO:0000259" key="2">
    <source>
        <dbReference type="Pfam" id="PF01266"/>
    </source>
</evidence>
<dbReference type="Proteomes" id="UP001235344">
    <property type="component" value="Chromosome"/>
</dbReference>
<dbReference type="SUPFAM" id="SSF51971">
    <property type="entry name" value="Nucleotide-binding domain"/>
    <property type="match status" value="1"/>
</dbReference>
<name>A0ABY9H8V5_9GAMM</name>
<dbReference type="PROSITE" id="PS51257">
    <property type="entry name" value="PROKAR_LIPOPROTEIN"/>
    <property type="match status" value="1"/>
</dbReference>
<dbReference type="EMBL" id="CP131913">
    <property type="protein sequence ID" value="WLI74859.1"/>
    <property type="molecule type" value="Genomic_DNA"/>
</dbReference>
<dbReference type="PANTHER" id="PTHR13847">
    <property type="entry name" value="SARCOSINE DEHYDROGENASE-RELATED"/>
    <property type="match status" value="1"/>
</dbReference>
<protein>
    <submittedName>
        <fullName evidence="3">FAD-dependent oxidoreductase</fullName>
        <ecNumber evidence="3">1.-.-.-</ecNumber>
    </submittedName>
</protein>
<evidence type="ECO:0000256" key="1">
    <source>
        <dbReference type="ARBA" id="ARBA00023002"/>
    </source>
</evidence>
<dbReference type="RefSeq" id="WP_305503630.1">
    <property type="nucleotide sequence ID" value="NZ_CP131913.1"/>
</dbReference>